<dbReference type="Proteomes" id="UP000694866">
    <property type="component" value="Unplaced"/>
</dbReference>
<evidence type="ECO:0000259" key="4">
    <source>
        <dbReference type="PROSITE" id="PS51184"/>
    </source>
</evidence>
<comment type="similarity">
    <text evidence="1">Belongs to the JMJD6 family.</text>
</comment>
<dbReference type="CTD" id="65094"/>
<dbReference type="GO" id="GO:0005737">
    <property type="term" value="C:cytoplasm"/>
    <property type="evidence" value="ECO:0007669"/>
    <property type="project" value="TreeGrafter"/>
</dbReference>
<accession>A0A9R1T7Q3</accession>
<dbReference type="RefSeq" id="XP_011304405.1">
    <property type="nucleotide sequence ID" value="XM_011306103.1"/>
</dbReference>
<dbReference type="PANTHER" id="PTHR12480">
    <property type="entry name" value="ARGININE DEMETHYLASE AND LYSYL-HYDROXYLASE JMJD"/>
    <property type="match status" value="1"/>
</dbReference>
<dbReference type="GeneID" id="105267323"/>
<dbReference type="GO" id="GO:0005634">
    <property type="term" value="C:nucleus"/>
    <property type="evidence" value="ECO:0007669"/>
    <property type="project" value="TreeGrafter"/>
</dbReference>
<dbReference type="AlphaFoldDB" id="A0A9R1T7Q3"/>
<gene>
    <name evidence="6" type="primary">JMJD4</name>
</gene>
<protein>
    <recommendedName>
        <fullName evidence="3">Jumonji domain-containing protein 4</fullName>
    </recommendedName>
</protein>
<organism evidence="5 6">
    <name type="scientific">Fopius arisanus</name>
    <dbReference type="NCBI Taxonomy" id="64838"/>
    <lineage>
        <taxon>Eukaryota</taxon>
        <taxon>Metazoa</taxon>
        <taxon>Ecdysozoa</taxon>
        <taxon>Arthropoda</taxon>
        <taxon>Hexapoda</taxon>
        <taxon>Insecta</taxon>
        <taxon>Pterygota</taxon>
        <taxon>Neoptera</taxon>
        <taxon>Endopterygota</taxon>
        <taxon>Hymenoptera</taxon>
        <taxon>Apocrita</taxon>
        <taxon>Ichneumonoidea</taxon>
        <taxon>Braconidae</taxon>
        <taxon>Opiinae</taxon>
        <taxon>Fopius</taxon>
    </lineage>
</organism>
<dbReference type="KEGG" id="fas:105267323"/>
<dbReference type="InterPro" id="IPR003347">
    <property type="entry name" value="JmjC_dom"/>
</dbReference>
<reference evidence="6" key="1">
    <citation type="submission" date="2025-08" db="UniProtKB">
        <authorList>
            <consortium name="RefSeq"/>
        </authorList>
    </citation>
    <scope>IDENTIFICATION</scope>
    <source>
        <strain evidence="6">USDA-PBARC FA_bdor</strain>
        <tissue evidence="6">Whole organism</tissue>
    </source>
</reference>
<evidence type="ECO:0000313" key="5">
    <source>
        <dbReference type="Proteomes" id="UP000694866"/>
    </source>
</evidence>
<evidence type="ECO:0000313" key="6">
    <source>
        <dbReference type="RefSeq" id="XP_011304405.1"/>
    </source>
</evidence>
<evidence type="ECO:0000256" key="1">
    <source>
        <dbReference type="ARBA" id="ARBA00038068"/>
    </source>
</evidence>
<dbReference type="SUPFAM" id="SSF51197">
    <property type="entry name" value="Clavaminate synthase-like"/>
    <property type="match status" value="1"/>
</dbReference>
<name>A0A9R1T7Q3_9HYME</name>
<dbReference type="InterPro" id="IPR050910">
    <property type="entry name" value="JMJD6_ArgDemeth/LysHydrox"/>
</dbReference>
<evidence type="ECO:0000256" key="2">
    <source>
        <dbReference type="ARBA" id="ARBA00047762"/>
    </source>
</evidence>
<dbReference type="OrthoDB" id="203487at2759"/>
<dbReference type="GO" id="GO:0016706">
    <property type="term" value="F:2-oxoglutarate-dependent dioxygenase activity"/>
    <property type="evidence" value="ECO:0007669"/>
    <property type="project" value="TreeGrafter"/>
</dbReference>
<evidence type="ECO:0000256" key="3">
    <source>
        <dbReference type="ARBA" id="ARBA00082904"/>
    </source>
</evidence>
<feature type="domain" description="JmjC" evidence="4">
    <location>
        <begin position="135"/>
        <end position="291"/>
    </location>
</feature>
<dbReference type="Gene3D" id="2.60.120.650">
    <property type="entry name" value="Cupin"/>
    <property type="match status" value="1"/>
</dbReference>
<dbReference type="SMART" id="SM00558">
    <property type="entry name" value="JmjC"/>
    <property type="match status" value="1"/>
</dbReference>
<dbReference type="GO" id="GO:0043565">
    <property type="term" value="F:sequence-specific DNA binding"/>
    <property type="evidence" value="ECO:0007669"/>
    <property type="project" value="TreeGrafter"/>
</dbReference>
<proteinExistence type="inferred from homology"/>
<dbReference type="InterPro" id="IPR041667">
    <property type="entry name" value="Cupin_8"/>
</dbReference>
<comment type="catalytic activity">
    <reaction evidence="2">
        <text>L-lysyl-[protein] + 2-oxoglutarate + O2 = 4-hydroxy-L-lysyl-[protein] + succinate + CO2</text>
        <dbReference type="Rhea" id="RHEA:57156"/>
        <dbReference type="Rhea" id="RHEA-COMP:9752"/>
        <dbReference type="Rhea" id="RHEA-COMP:15084"/>
        <dbReference type="ChEBI" id="CHEBI:15379"/>
        <dbReference type="ChEBI" id="CHEBI:16526"/>
        <dbReference type="ChEBI" id="CHEBI:16810"/>
        <dbReference type="ChEBI" id="CHEBI:29969"/>
        <dbReference type="ChEBI" id="CHEBI:30031"/>
        <dbReference type="ChEBI" id="CHEBI:141495"/>
    </reaction>
</comment>
<keyword evidence="5" id="KW-1185">Reference proteome</keyword>
<dbReference type="PROSITE" id="PS51184">
    <property type="entry name" value="JMJC"/>
    <property type="match status" value="1"/>
</dbReference>
<dbReference type="PANTHER" id="PTHR12480:SF6">
    <property type="entry name" value="2-OXOGLUTARATE AND IRON-DEPENDENT OXYGENASE JMJD4"/>
    <property type="match status" value="1"/>
</dbReference>
<sequence length="410" mass="48047">MEVIEIDDKNPKKWDKCDNECVILNNRTVSSSLTYNDFFSEHLLPNLPCVIQSGITNEWTCAQQWRIDGAPNFKCLKQLYGESKVPVANCGIKYYNAQLKETMKIEKFVDYWQEYRNNNYPCEMPLLYLKDWHCLRDHPNARIYKVPKYFGSDWLNEYYLAHPHLEDDYMFVYMGPKGSWTPLHVDVFASYSWSANIVGKKRWLLFPPGEEDNLCDARGHLPYDIDSPDNNIPPKPLNKSLEIVQGPGEIVFVPSGWHHQVWNLEDTISINHNWINGCNIWNIWRELKKALLAVMKEIEDCSNMDNWPSQCQLILKASHGMDYQQFSQFLCFIIERRLESLKTRKSCVSFDTWQLGINHTIFDIHRAKSVLISLTKDTKEKNIRDIVLIDGKVEQLIQRVEATLKCMKII</sequence>
<dbReference type="Pfam" id="PF13621">
    <property type="entry name" value="Cupin_8"/>
    <property type="match status" value="1"/>
</dbReference>
<dbReference type="GO" id="GO:0045905">
    <property type="term" value="P:positive regulation of translational termination"/>
    <property type="evidence" value="ECO:0007669"/>
    <property type="project" value="TreeGrafter"/>
</dbReference>